<feature type="compositionally biased region" description="Gly residues" evidence="2">
    <location>
        <begin position="141"/>
        <end position="161"/>
    </location>
</feature>
<dbReference type="NCBIfam" id="TIGR02601">
    <property type="entry name" value="autotrns_rpt"/>
    <property type="match status" value="8"/>
</dbReference>
<dbReference type="InterPro" id="IPR013425">
    <property type="entry name" value="Autotrns_rpt"/>
</dbReference>
<organism evidence="4 5">
    <name type="scientific">Reyranella soli</name>
    <dbReference type="NCBI Taxonomy" id="1230389"/>
    <lineage>
        <taxon>Bacteria</taxon>
        <taxon>Pseudomonadati</taxon>
        <taxon>Pseudomonadota</taxon>
        <taxon>Alphaproteobacteria</taxon>
        <taxon>Hyphomicrobiales</taxon>
        <taxon>Reyranellaceae</taxon>
        <taxon>Reyranella</taxon>
    </lineage>
</organism>
<evidence type="ECO:0000313" key="5">
    <source>
        <dbReference type="Proteomes" id="UP000321058"/>
    </source>
</evidence>
<dbReference type="InterPro" id="IPR051551">
    <property type="entry name" value="Autotransporter_adhesion"/>
</dbReference>
<feature type="region of interest" description="Disordered" evidence="2">
    <location>
        <begin position="77"/>
        <end position="104"/>
    </location>
</feature>
<name>A0A512N4R0_9HYPH</name>
<dbReference type="Proteomes" id="UP000321058">
    <property type="component" value="Unassembled WGS sequence"/>
</dbReference>
<protein>
    <recommendedName>
        <fullName evidence="3">Autotransporter domain-containing protein</fullName>
    </recommendedName>
</protein>
<dbReference type="Pfam" id="PF12951">
    <property type="entry name" value="PATR"/>
    <property type="match status" value="12"/>
</dbReference>
<comment type="caution">
    <text evidence="4">The sequence shown here is derived from an EMBL/GenBank/DDBJ whole genome shotgun (WGS) entry which is preliminary data.</text>
</comment>
<gene>
    <name evidence="4" type="ORF">RSO01_11240</name>
</gene>
<evidence type="ECO:0000256" key="1">
    <source>
        <dbReference type="ARBA" id="ARBA00022729"/>
    </source>
</evidence>
<proteinExistence type="predicted"/>
<dbReference type="SUPFAM" id="SSF103515">
    <property type="entry name" value="Autotransporter"/>
    <property type="match status" value="1"/>
</dbReference>
<dbReference type="Gene3D" id="2.160.20.20">
    <property type="match status" value="4"/>
</dbReference>
<dbReference type="InterPro" id="IPR012332">
    <property type="entry name" value="Autotransporter_pectin_lyase_C"/>
</dbReference>
<dbReference type="EMBL" id="BKAJ01000020">
    <property type="protein sequence ID" value="GEP53958.1"/>
    <property type="molecule type" value="Genomic_DNA"/>
</dbReference>
<accession>A0A512N4R0</accession>
<dbReference type="InterPro" id="IPR036709">
    <property type="entry name" value="Autotransporte_beta_dom_sf"/>
</dbReference>
<feature type="region of interest" description="Disordered" evidence="2">
    <location>
        <begin position="136"/>
        <end position="161"/>
    </location>
</feature>
<feature type="domain" description="Autotransporter" evidence="3">
    <location>
        <begin position="1680"/>
        <end position="1959"/>
    </location>
</feature>
<dbReference type="PROSITE" id="PS51208">
    <property type="entry name" value="AUTOTRANSPORTER"/>
    <property type="match status" value="1"/>
</dbReference>
<keyword evidence="5" id="KW-1185">Reference proteome</keyword>
<dbReference type="SMART" id="SM00869">
    <property type="entry name" value="Autotransporter"/>
    <property type="match status" value="1"/>
</dbReference>
<dbReference type="PANTHER" id="PTHR35037">
    <property type="entry name" value="C-TERMINAL REGION OF AIDA-LIKE PROTEIN"/>
    <property type="match status" value="1"/>
</dbReference>
<dbReference type="PANTHER" id="PTHR35037:SF3">
    <property type="entry name" value="C-TERMINAL REGION OF AIDA-LIKE PROTEIN"/>
    <property type="match status" value="1"/>
</dbReference>
<dbReference type="SUPFAM" id="SSF51126">
    <property type="entry name" value="Pectin lyase-like"/>
    <property type="match status" value="4"/>
</dbReference>
<keyword evidence="1" id="KW-0732">Signal</keyword>
<evidence type="ECO:0000256" key="2">
    <source>
        <dbReference type="SAM" id="MobiDB-lite"/>
    </source>
</evidence>
<dbReference type="InterPro" id="IPR005546">
    <property type="entry name" value="Autotransporte_beta"/>
</dbReference>
<dbReference type="Gene3D" id="2.40.128.130">
    <property type="entry name" value="Autotransporter beta-domain"/>
    <property type="match status" value="1"/>
</dbReference>
<dbReference type="InterPro" id="IPR011050">
    <property type="entry name" value="Pectin_lyase_fold/virulence"/>
</dbReference>
<evidence type="ECO:0000313" key="4">
    <source>
        <dbReference type="EMBL" id="GEP53958.1"/>
    </source>
</evidence>
<sequence>MRSVGTGRESGRRVGLSQAAAWVSLVLMSSTALTAIAPLSPAWADGGNGGAGFGGPGGAGATTAGGTGGNATAGSGGGGGGGGSGGGNGGGGDGGSAGGAGGTSGSLDGQAGAVVPFGGGGGGGGFQALTTTSLQNESGTLRGGNGGAGGRGSGGGGGGGGGGAGGVGAISSGNTLQGNAEGASIIGGNGGAGGAAPDGAGSRGGSGGDGGTGVQLSNTGYIFINSGTIRGGNGGAAGVGTSGNGTAGAGGTGLVVEGISVVNFGTIEGGLSGDGVTRANAITFNTNFAHVLQIAGTSVIVGNVVANGDGSNTNTLDMAGAGTNSFDMSSVGAAAQYRGFNQIMKSTSSTWVLSGTTTETLNWRIDGGAFAVAQDATLGSGAGTLTFGTAGGTGGGLRWDASFNTNRTVTLDSGGANLNTNGFDATMSGAIGGVGRLRKTGGGTLTLTGANTYQGGTAANGGTISVSADANLGAASGNIGFNGGTLQTTASFGTLRSVVLNGAGTFETVAGTTLTLGGTISNTGSLTKTGDGTLIVTVNNTYTGTTTISGGTLQVGNGGTTGTLGSGAVTNNAQLTFNRSDDFTVANTIGGTGAVTKLGAGTMTLTGTNSYSGGTTVAAGTLQGTTTSLQGAITNNAAVTFDQATNGTYAGNMSGSGTVTVQGGGTVTFSGTNSYGGGTTVSGVGTTLAGTTTSLQGNIANNANVRFDQAGNGTYTGTMSGTGALTVQGGGTVTLTGTNSYGGGTTITGGSTVSVSSNANLGNAAGTLSLDSGRLQATASFATSRATTLNAGGGTFDTATGTTLTHSGAIGGSGGLTKTGDGTLTLTGNNTYAGGTLISGGTLQIGDGATGGSLGSGTVTNNGRLSFNYNGSLIVANDIGGTGSLTRQSAAFASLVLTGNNTYSGSTTISSGAIQVGGGGTSGSLGTGAVINNGALLFVRSDDIVVGNTMTGSGELIIAGSGSVTLTGAAGFAGTVKVQNAGTLVVNSNEALGTGAIQMERGTLLAISNITLSNALSIGPPFSFGYSGTIAAATGTTLLLTSSSLAAGGAFSGIRFGTGTNAGTVVLAPTGAVSADDSNVTVAGGRLQLGNANSANLFTTSTTTVGTGAVLDLNGFNVTIGDLRGAGTVSTGNVAGQLLTVQQGQFSGSITGAGGLVKTGAGLLSLNGANSYSGATTVNGGALAAGAANAFSSASAFNVGPAGTLVVGSFDQTIGSLAGEGAVELGAALTAGVNNASTSYAGVLSGTGSFNKAGTGTMLLTGANTYSGGTTVSGGTLQLGAGASLASGGALAINGGVFDNGGNAVSVGALSGSGGGILLNGGSLATSSAASTTLAANISGSGAFTKAGAGTLILAGINSYTGGTTVSGGVLQGNSASLQGNILNNASVVFNQTGGGTYAGAMSGAGGMTLQGGGVLGMTGTSTYTGPTTVNASTLVVNGSLASSVTLNNGGVLGGSGTIGGVVSNGATIAPGNSIGTLNVNGTFTQNGGTYVVEANAAGQSDRVNVTGTATLNGGTVQVAAASGSYANSTTYTILNATGGVSGTYDGVSSNFAFLTPSLAYNANNVFLTLALQGSTPFSGFGGNTGNQRAVGQALDQSYAGATGDFATVIGALAGASTAQAGPALNAISGQPYADFGSFNVANNALFMNALGQQMALARGGRGSGQRQALAEACDVAACDGSSPFSVWGSALGGVGSVQGNGNASTFTYNVGGTGAGIDYRVMPSLLLGLGAGFTSGTQWADSFQGRGWANTVSVAAYASFTESAFYLDALAGYAYSNNQLQRQISIPNLQPRTANGSTGANQFLGQVETGYAFDIYAPANARLTPFARFQASSVNQAAFQEWGASSLSLNVAQQTTTSLRTTLGADLAAAIGTVDLGLRLGWLHEYADTARPMTAAFAGAPAASFTVYGATPQRDAAVIGFQAGARIADTATIFLRYDGDIGSGTDNHALNVGLRLSW</sequence>
<reference evidence="4 5" key="1">
    <citation type="submission" date="2019-07" db="EMBL/GenBank/DDBJ databases">
        <title>Whole genome shotgun sequence of Reyranella soli NBRC 108950.</title>
        <authorList>
            <person name="Hosoyama A."/>
            <person name="Uohara A."/>
            <person name="Ohji S."/>
            <person name="Ichikawa N."/>
        </authorList>
    </citation>
    <scope>NUCLEOTIDE SEQUENCE [LARGE SCALE GENOMIC DNA]</scope>
    <source>
        <strain evidence="4 5">NBRC 108950</strain>
    </source>
</reference>
<evidence type="ECO:0000259" key="3">
    <source>
        <dbReference type="PROSITE" id="PS51208"/>
    </source>
</evidence>